<evidence type="ECO:0000256" key="1">
    <source>
        <dbReference type="SAM" id="MobiDB-lite"/>
    </source>
</evidence>
<dbReference type="Proteomes" id="UP000239649">
    <property type="component" value="Unassembled WGS sequence"/>
</dbReference>
<gene>
    <name evidence="2" type="ORF">C2E20_8448</name>
</gene>
<feature type="compositionally biased region" description="Pro residues" evidence="1">
    <location>
        <begin position="496"/>
        <end position="505"/>
    </location>
</feature>
<protein>
    <submittedName>
        <fullName evidence="2">Insulin-like growth factor binding N-terminal</fullName>
    </submittedName>
</protein>
<dbReference type="EMBL" id="LHPF02000045">
    <property type="protein sequence ID" value="PSC67887.1"/>
    <property type="molecule type" value="Genomic_DNA"/>
</dbReference>
<evidence type="ECO:0000313" key="3">
    <source>
        <dbReference type="Proteomes" id="UP000239649"/>
    </source>
</evidence>
<evidence type="ECO:0000313" key="2">
    <source>
        <dbReference type="EMBL" id="PSC67887.1"/>
    </source>
</evidence>
<dbReference type="AlphaFoldDB" id="A0A2P6V1A9"/>
<accession>A0A2P6V1A9</accession>
<keyword evidence="3" id="KW-1185">Reference proteome</keyword>
<proteinExistence type="predicted"/>
<feature type="region of interest" description="Disordered" evidence="1">
    <location>
        <begin position="494"/>
        <end position="514"/>
    </location>
</feature>
<name>A0A2P6V1A9_9CHLO</name>
<reference evidence="2 3" key="1">
    <citation type="journal article" date="2018" name="Plant J.">
        <title>Genome sequences of Chlorella sorokiniana UTEX 1602 and Micractinium conductrix SAG 241.80: implications to maltose excretion by a green alga.</title>
        <authorList>
            <person name="Arriola M.B."/>
            <person name="Velmurugan N."/>
            <person name="Zhang Y."/>
            <person name="Plunkett M.H."/>
            <person name="Hondzo H."/>
            <person name="Barney B.M."/>
        </authorList>
    </citation>
    <scope>NUCLEOTIDE SEQUENCE [LARGE SCALE GENOMIC DNA]</scope>
    <source>
        <strain evidence="2 3">SAG 241.80</strain>
    </source>
</reference>
<dbReference type="OrthoDB" id="518540at2759"/>
<organism evidence="2 3">
    <name type="scientific">Micractinium conductrix</name>
    <dbReference type="NCBI Taxonomy" id="554055"/>
    <lineage>
        <taxon>Eukaryota</taxon>
        <taxon>Viridiplantae</taxon>
        <taxon>Chlorophyta</taxon>
        <taxon>core chlorophytes</taxon>
        <taxon>Trebouxiophyceae</taxon>
        <taxon>Chlorellales</taxon>
        <taxon>Chlorellaceae</taxon>
        <taxon>Chlorella clade</taxon>
        <taxon>Micractinium</taxon>
    </lineage>
</organism>
<sequence>MGLPQCTKCAANATGVDGWSCTACDAYSTLDPDSGYLNKFATYGPALVDEPFCSGMCMFFFEEGETVVLPDGNEANPCLGCTGVAGCASCRTGKYGAPDSYLGWRHGTPRLPTSCATCGYCLAERCGPSGCSQCEAGAAKLLAPAAFSPADATCCITELCDDAEDFDNGTITTDRPLHVPANEKLWSYAPHCKETAQARSCTPTAGCTACPVGHFRTRHPLVAGAALCQRCEGCPAASCAATGCAACPVTGLTNRVVLPGVLNSAGAAVYACRNASALPAAFLGYGQLPDTVVWPASEFSGCGPDVGEVMLQWNSTKAWNEENDAYRRDRPGFPQHALVFAAWRSASLPAIEFNATSLLRLRLTLHNETRATAVLSFTDPGTGKAASHTVLLALPDAQDRFCVTIRNNVTEEAEDALMALQLTLENRSAKRLLLRFDGARSLSPRVNATTGAVFSGGGATVLDRGGAVLASPLAGVKWSNAENVVVLPAQEEWPAFAPPAPPPSPSLASRRLQR</sequence>
<comment type="caution">
    <text evidence="2">The sequence shown here is derived from an EMBL/GenBank/DDBJ whole genome shotgun (WGS) entry which is preliminary data.</text>
</comment>